<dbReference type="PANTHER" id="PTHR23291">
    <property type="entry name" value="BAX INHIBITOR-RELATED"/>
    <property type="match status" value="1"/>
</dbReference>
<keyword evidence="3 6" id="KW-0812">Transmembrane</keyword>
<feature type="transmembrane region" description="Helical" evidence="6">
    <location>
        <begin position="68"/>
        <end position="90"/>
    </location>
</feature>
<feature type="transmembrane region" description="Helical" evidence="6">
    <location>
        <begin position="122"/>
        <end position="145"/>
    </location>
</feature>
<evidence type="ECO:0000256" key="1">
    <source>
        <dbReference type="ARBA" id="ARBA00004141"/>
    </source>
</evidence>
<protein>
    <recommendedName>
        <fullName evidence="9">BAX inhibitor protein</fullName>
    </recommendedName>
</protein>
<dbReference type="AlphaFoldDB" id="A0A0P9CRJ5"/>
<comment type="subcellular location">
    <subcellularLocation>
        <location evidence="1">Membrane</location>
        <topology evidence="1">Multi-pass membrane protein</topology>
    </subcellularLocation>
</comment>
<proteinExistence type="inferred from homology"/>
<dbReference type="RefSeq" id="WP_054967203.1">
    <property type="nucleotide sequence ID" value="NZ_LJCO01000008.1"/>
</dbReference>
<evidence type="ECO:0000256" key="2">
    <source>
        <dbReference type="ARBA" id="ARBA00010350"/>
    </source>
</evidence>
<evidence type="ECO:0000256" key="6">
    <source>
        <dbReference type="RuleBase" id="RU004379"/>
    </source>
</evidence>
<dbReference type="GO" id="GO:0005886">
    <property type="term" value="C:plasma membrane"/>
    <property type="evidence" value="ECO:0007669"/>
    <property type="project" value="TreeGrafter"/>
</dbReference>
<reference evidence="7 8" key="1">
    <citation type="submission" date="2015-09" db="EMBL/GenBank/DDBJ databases">
        <title>Draft genome sequence of Alicyclobacillus ferrooxydans DSM 22381.</title>
        <authorList>
            <person name="Hemp J."/>
        </authorList>
    </citation>
    <scope>NUCLEOTIDE SEQUENCE [LARGE SCALE GENOMIC DNA]</scope>
    <source>
        <strain evidence="7 8">TC-34</strain>
    </source>
</reference>
<dbReference type="Pfam" id="PF01027">
    <property type="entry name" value="Bax1-I"/>
    <property type="match status" value="1"/>
</dbReference>
<dbReference type="OrthoDB" id="9793828at2"/>
<name>A0A0P9CRJ5_9BACL</name>
<evidence type="ECO:0000313" key="8">
    <source>
        <dbReference type="Proteomes" id="UP000050482"/>
    </source>
</evidence>
<dbReference type="EMBL" id="LJCO01000008">
    <property type="protein sequence ID" value="KPV45458.1"/>
    <property type="molecule type" value="Genomic_DNA"/>
</dbReference>
<evidence type="ECO:0000256" key="4">
    <source>
        <dbReference type="ARBA" id="ARBA00022989"/>
    </source>
</evidence>
<dbReference type="InterPro" id="IPR006214">
    <property type="entry name" value="Bax_inhibitor_1-related"/>
</dbReference>
<evidence type="ECO:0000256" key="5">
    <source>
        <dbReference type="ARBA" id="ARBA00023136"/>
    </source>
</evidence>
<dbReference type="Proteomes" id="UP000050482">
    <property type="component" value="Unassembled WGS sequence"/>
</dbReference>
<dbReference type="PANTHER" id="PTHR23291:SF50">
    <property type="entry name" value="PROTEIN LIFEGUARD 4"/>
    <property type="match status" value="1"/>
</dbReference>
<feature type="transmembrane region" description="Helical" evidence="6">
    <location>
        <begin position="151"/>
        <end position="170"/>
    </location>
</feature>
<keyword evidence="5 6" id="KW-0472">Membrane</keyword>
<dbReference type="STRING" id="471514.AN477_00335"/>
<feature type="transmembrane region" description="Helical" evidence="6">
    <location>
        <begin position="12"/>
        <end position="33"/>
    </location>
</feature>
<evidence type="ECO:0008006" key="9">
    <source>
        <dbReference type="Google" id="ProtNLM"/>
    </source>
</evidence>
<keyword evidence="8" id="KW-1185">Reference proteome</keyword>
<feature type="transmembrane region" description="Helical" evidence="6">
    <location>
        <begin position="39"/>
        <end position="59"/>
    </location>
</feature>
<comment type="caution">
    <text evidence="7">The sequence shown here is derived from an EMBL/GenBank/DDBJ whole genome shotgun (WGS) entry which is preliminary data.</text>
</comment>
<gene>
    <name evidence="7" type="ORF">AN477_00335</name>
</gene>
<comment type="similarity">
    <text evidence="2 6">Belongs to the BI1 family.</text>
</comment>
<sequence length="217" mass="23601">METYAVTRRNSVLGRVFLGLSISLVFAFAGVFTGQYVPAGVIGLLMIVEFAMLIGAMFLQRRRSIGMWFVYLFTFVSGVTLYPTLSYYAGVLGPGALLKAIGVSAIAFLVAAAVASRTSFDFSWLGGFLLIGLIAIVIMGLVSFFTGFSTMFGLVYSLLGIAIFVGYVLYDVNRMAHFGLSENAVPWMVLSLYLDFINLLLFVLQLLGILGGQSSRR</sequence>
<evidence type="ECO:0000313" key="7">
    <source>
        <dbReference type="EMBL" id="KPV45458.1"/>
    </source>
</evidence>
<accession>A0A0P9CRJ5</accession>
<dbReference type="PATRIC" id="fig|471514.4.peg.33"/>
<evidence type="ECO:0000256" key="3">
    <source>
        <dbReference type="ARBA" id="ARBA00022692"/>
    </source>
</evidence>
<feature type="transmembrane region" description="Helical" evidence="6">
    <location>
        <begin position="190"/>
        <end position="211"/>
    </location>
</feature>
<keyword evidence="4 6" id="KW-1133">Transmembrane helix</keyword>
<organism evidence="7 8">
    <name type="scientific">Alicyclobacillus ferrooxydans</name>
    <dbReference type="NCBI Taxonomy" id="471514"/>
    <lineage>
        <taxon>Bacteria</taxon>
        <taxon>Bacillati</taxon>
        <taxon>Bacillota</taxon>
        <taxon>Bacilli</taxon>
        <taxon>Bacillales</taxon>
        <taxon>Alicyclobacillaceae</taxon>
        <taxon>Alicyclobacillus</taxon>
    </lineage>
</organism>
<feature type="transmembrane region" description="Helical" evidence="6">
    <location>
        <begin position="96"/>
        <end position="115"/>
    </location>
</feature>